<comment type="caution">
    <text evidence="5">Lacks conserved residue(s) required for the propagation of feature annotation.</text>
</comment>
<dbReference type="Proteomes" id="UP001597545">
    <property type="component" value="Unassembled WGS sequence"/>
</dbReference>
<evidence type="ECO:0000256" key="5">
    <source>
        <dbReference type="PROSITE-ProRule" id="PRU01023"/>
    </source>
</evidence>
<dbReference type="PANTHER" id="PTHR22807">
    <property type="entry name" value="NOP2 YEAST -RELATED NOL1/NOP2/FMU SUN DOMAIN-CONTAINING"/>
    <property type="match status" value="1"/>
</dbReference>
<sequence length="392" mass="44474">MADMNHKRVEQQLRNFRRTVDAYDYREPFARFLTKFFKENRQMGSSDRRMTSRLCYNYFRLGDAAADLSIDERLVIAEFLCEVESPFVSLYKPSWDMHIKESVANKLTLVEQQGLNVTSGLFPFAEHLSPHIDHAAFAVSHLIQPDLFIRVKSDAQNRVQSALDTQNIPFEVVDTQTYSLPNGSKLQELKKVDGLYEVQDLSSQHSLDQAIVRAGERWWDACAASGGKSLMLVDRHPDIELVVSDVRLSILRNLDERFEKANVKTTYTKRVLDLTKDVSSVMGRDSFDGIILDAPCTGSGTWGRTPEMKHAFSATTIQEFATLQRCIATNVLPYLKTGGQLIYITCSVFEAENEGVLNFLESERGMKVETQGVIKGYDKKADSMFAARLRKI</sequence>
<proteinExistence type="inferred from homology"/>
<evidence type="ECO:0000256" key="4">
    <source>
        <dbReference type="ARBA" id="ARBA00022884"/>
    </source>
</evidence>
<evidence type="ECO:0000313" key="7">
    <source>
        <dbReference type="EMBL" id="MFD2546859.1"/>
    </source>
</evidence>
<comment type="caution">
    <text evidence="7">The sequence shown here is derived from an EMBL/GenBank/DDBJ whole genome shotgun (WGS) entry which is preliminary data.</text>
</comment>
<dbReference type="InterPro" id="IPR023267">
    <property type="entry name" value="RCMT"/>
</dbReference>
<feature type="binding site" evidence="5">
    <location>
        <position position="273"/>
    </location>
    <ligand>
        <name>S-adenosyl-L-methionine</name>
        <dbReference type="ChEBI" id="CHEBI:59789"/>
    </ligand>
</feature>
<comment type="similarity">
    <text evidence="5">Belongs to the class I-like SAM-binding methyltransferase superfamily. RsmB/NOP family.</text>
</comment>
<dbReference type="PANTHER" id="PTHR22807:SF30">
    <property type="entry name" value="28S RRNA (CYTOSINE(4447)-C(5))-METHYLTRANSFERASE-RELATED"/>
    <property type="match status" value="1"/>
</dbReference>
<dbReference type="InterPro" id="IPR029063">
    <property type="entry name" value="SAM-dependent_MTases_sf"/>
</dbReference>
<organism evidence="7 8">
    <name type="scientific">Sphingobacterium suaedae</name>
    <dbReference type="NCBI Taxonomy" id="1686402"/>
    <lineage>
        <taxon>Bacteria</taxon>
        <taxon>Pseudomonadati</taxon>
        <taxon>Bacteroidota</taxon>
        <taxon>Sphingobacteriia</taxon>
        <taxon>Sphingobacteriales</taxon>
        <taxon>Sphingobacteriaceae</taxon>
        <taxon>Sphingobacterium</taxon>
    </lineage>
</organism>
<dbReference type="InterPro" id="IPR049560">
    <property type="entry name" value="MeTrfase_RsmB-F_NOP2_cat"/>
</dbReference>
<feature type="binding site" evidence="5">
    <location>
        <position position="245"/>
    </location>
    <ligand>
        <name>S-adenosyl-L-methionine</name>
        <dbReference type="ChEBI" id="CHEBI:59789"/>
    </ligand>
</feature>
<feature type="active site" description="Nucleophile" evidence="5">
    <location>
        <position position="346"/>
    </location>
</feature>
<dbReference type="EMBL" id="JBHULR010000003">
    <property type="protein sequence ID" value="MFD2546859.1"/>
    <property type="molecule type" value="Genomic_DNA"/>
</dbReference>
<reference evidence="8" key="1">
    <citation type="journal article" date="2019" name="Int. J. Syst. Evol. Microbiol.">
        <title>The Global Catalogue of Microorganisms (GCM) 10K type strain sequencing project: providing services to taxonomists for standard genome sequencing and annotation.</title>
        <authorList>
            <consortium name="The Broad Institute Genomics Platform"/>
            <consortium name="The Broad Institute Genome Sequencing Center for Infectious Disease"/>
            <person name="Wu L."/>
            <person name="Ma J."/>
        </authorList>
    </citation>
    <scope>NUCLEOTIDE SEQUENCE [LARGE SCALE GENOMIC DNA]</scope>
    <source>
        <strain evidence="8">KCTC 42662</strain>
    </source>
</reference>
<dbReference type="Gene3D" id="3.40.50.150">
    <property type="entry name" value="Vaccinia Virus protein VP39"/>
    <property type="match status" value="1"/>
</dbReference>
<feature type="binding site" evidence="5">
    <location>
        <position position="293"/>
    </location>
    <ligand>
        <name>S-adenosyl-L-methionine</name>
        <dbReference type="ChEBI" id="CHEBI:59789"/>
    </ligand>
</feature>
<dbReference type="GO" id="GO:0008168">
    <property type="term" value="F:methyltransferase activity"/>
    <property type="evidence" value="ECO:0007669"/>
    <property type="project" value="UniProtKB-KW"/>
</dbReference>
<dbReference type="RefSeq" id="WP_380901056.1">
    <property type="nucleotide sequence ID" value="NZ_JBHULR010000003.1"/>
</dbReference>
<feature type="domain" description="SAM-dependent MTase RsmB/NOP-type" evidence="6">
    <location>
        <begin position="124"/>
        <end position="392"/>
    </location>
</feature>
<keyword evidence="4 5" id="KW-0694">RNA-binding</keyword>
<keyword evidence="8" id="KW-1185">Reference proteome</keyword>
<accession>A0ABW5KDH2</accession>
<dbReference type="Pfam" id="PF01189">
    <property type="entry name" value="Methyltr_RsmB-F"/>
    <property type="match status" value="1"/>
</dbReference>
<keyword evidence="2 5" id="KW-0808">Transferase</keyword>
<dbReference type="GO" id="GO:0032259">
    <property type="term" value="P:methylation"/>
    <property type="evidence" value="ECO:0007669"/>
    <property type="project" value="UniProtKB-KW"/>
</dbReference>
<evidence type="ECO:0000256" key="2">
    <source>
        <dbReference type="ARBA" id="ARBA00022679"/>
    </source>
</evidence>
<evidence type="ECO:0000259" key="6">
    <source>
        <dbReference type="PROSITE" id="PS51686"/>
    </source>
</evidence>
<dbReference type="SUPFAM" id="SSF53335">
    <property type="entry name" value="S-adenosyl-L-methionine-dependent methyltransferases"/>
    <property type="match status" value="1"/>
</dbReference>
<dbReference type="PROSITE" id="PS51686">
    <property type="entry name" value="SAM_MT_RSMB_NOP"/>
    <property type="match status" value="1"/>
</dbReference>
<evidence type="ECO:0000256" key="3">
    <source>
        <dbReference type="ARBA" id="ARBA00022691"/>
    </source>
</evidence>
<dbReference type="PRINTS" id="PR02008">
    <property type="entry name" value="RCMTFAMILY"/>
</dbReference>
<keyword evidence="1 5" id="KW-0489">Methyltransferase</keyword>
<evidence type="ECO:0000256" key="1">
    <source>
        <dbReference type="ARBA" id="ARBA00022603"/>
    </source>
</evidence>
<evidence type="ECO:0000313" key="8">
    <source>
        <dbReference type="Proteomes" id="UP001597545"/>
    </source>
</evidence>
<protein>
    <submittedName>
        <fullName evidence="7">RsmB/NOP family class I SAM-dependent RNA methyltransferase</fullName>
    </submittedName>
</protein>
<keyword evidence="3 5" id="KW-0949">S-adenosyl-L-methionine</keyword>
<name>A0ABW5KDH2_9SPHI</name>
<dbReference type="InterPro" id="IPR001678">
    <property type="entry name" value="MeTrfase_RsmB-F_NOP2_dom"/>
</dbReference>
<gene>
    <name evidence="7" type="ORF">ACFSR5_04265</name>
</gene>